<protein>
    <submittedName>
        <fullName evidence="1">Uncharacterized protein</fullName>
    </submittedName>
</protein>
<dbReference type="AlphaFoldDB" id="A0A261F7Y6"/>
<evidence type="ECO:0000313" key="2">
    <source>
        <dbReference type="Proteomes" id="UP000228976"/>
    </source>
</evidence>
<sequence>MRHVHYLVHYLLVLEYRFYQPKHEIFRLREALVYILTTLLRTCSVLRSVLARPPPCAGFLFRSCDEVAGGQEFLIIWRSMSGGADQRRYE</sequence>
<dbReference type="EMBL" id="MWWU01000003">
    <property type="protein sequence ID" value="OZG55259.1"/>
    <property type="molecule type" value="Genomic_DNA"/>
</dbReference>
<dbReference type="Proteomes" id="UP000228976">
    <property type="component" value="Unassembled WGS sequence"/>
</dbReference>
<keyword evidence="2" id="KW-1185">Reference proteome</keyword>
<name>A0A261F7Y6_9BIFI</name>
<evidence type="ECO:0000313" key="1">
    <source>
        <dbReference type="EMBL" id="OZG55259.1"/>
    </source>
</evidence>
<organism evidence="1 2">
    <name type="scientific">Aeriscardovia aeriphila</name>
    <dbReference type="NCBI Taxonomy" id="218139"/>
    <lineage>
        <taxon>Bacteria</taxon>
        <taxon>Bacillati</taxon>
        <taxon>Actinomycetota</taxon>
        <taxon>Actinomycetes</taxon>
        <taxon>Bifidobacteriales</taxon>
        <taxon>Bifidobacteriaceae</taxon>
        <taxon>Aeriscardovia</taxon>
    </lineage>
</organism>
<gene>
    <name evidence="1" type="ORF">AEAE_1056</name>
</gene>
<accession>A0A261F7Y6</accession>
<reference evidence="1 2" key="1">
    <citation type="journal article" date="2017" name="BMC Genomics">
        <title>Comparative genomic and phylogenomic analyses of the Bifidobacteriaceae family.</title>
        <authorList>
            <person name="Lugli G.A."/>
            <person name="Milani C."/>
            <person name="Turroni F."/>
            <person name="Duranti S."/>
            <person name="Mancabelli L."/>
            <person name="Mangifesta M."/>
            <person name="Ferrario C."/>
            <person name="Modesto M."/>
            <person name="Mattarelli P."/>
            <person name="Jiri K."/>
            <person name="van Sinderen D."/>
            <person name="Ventura M."/>
        </authorList>
    </citation>
    <scope>NUCLEOTIDE SEQUENCE [LARGE SCALE GENOMIC DNA]</scope>
    <source>
        <strain evidence="1 2">LMG 21773</strain>
    </source>
</reference>
<comment type="caution">
    <text evidence="1">The sequence shown here is derived from an EMBL/GenBank/DDBJ whole genome shotgun (WGS) entry which is preliminary data.</text>
</comment>
<proteinExistence type="predicted"/>